<name>A0ABD2KSN6_9BILA</name>
<dbReference type="AlphaFoldDB" id="A0ABD2KSN6"/>
<evidence type="ECO:0000313" key="2">
    <source>
        <dbReference type="Proteomes" id="UP001620626"/>
    </source>
</evidence>
<dbReference type="InterPro" id="IPR005312">
    <property type="entry name" value="DUF1759"/>
</dbReference>
<organism evidence="1 2">
    <name type="scientific">Heterodera trifolii</name>
    <dbReference type="NCBI Taxonomy" id="157864"/>
    <lineage>
        <taxon>Eukaryota</taxon>
        <taxon>Metazoa</taxon>
        <taxon>Ecdysozoa</taxon>
        <taxon>Nematoda</taxon>
        <taxon>Chromadorea</taxon>
        <taxon>Rhabditida</taxon>
        <taxon>Tylenchina</taxon>
        <taxon>Tylenchomorpha</taxon>
        <taxon>Tylenchoidea</taxon>
        <taxon>Heteroderidae</taxon>
        <taxon>Heteroderinae</taxon>
        <taxon>Heterodera</taxon>
    </lineage>
</organism>
<proteinExistence type="predicted"/>
<dbReference type="Pfam" id="PF03564">
    <property type="entry name" value="DUF1759"/>
    <property type="match status" value="1"/>
</dbReference>
<protein>
    <submittedName>
        <fullName evidence="1">Uncharacterized protein</fullName>
    </submittedName>
</protein>
<evidence type="ECO:0000313" key="1">
    <source>
        <dbReference type="EMBL" id="KAL3105906.1"/>
    </source>
</evidence>
<reference evidence="1 2" key="1">
    <citation type="submission" date="2024-10" db="EMBL/GenBank/DDBJ databases">
        <authorList>
            <person name="Kim D."/>
        </authorList>
    </citation>
    <scope>NUCLEOTIDE SEQUENCE [LARGE SCALE GENOMIC DNA]</scope>
    <source>
        <strain evidence="1">BH-2024</strain>
    </source>
</reference>
<comment type="caution">
    <text evidence="1">The sequence shown here is derived from an EMBL/GenBank/DDBJ whole genome shotgun (WGS) entry which is preliminary data.</text>
</comment>
<accession>A0ABD2KSN6</accession>
<gene>
    <name evidence="1" type="ORF">niasHT_028350</name>
</gene>
<sequence length="198" mass="22792">MSAPFRASLALAYADAQNLLTNQTQFPVPARPQGQSDFAYNQTLESILLDLRDVETDVHDPLPVSDASYPTALDLLRKSYDNPEDVARSLHNSLRNLPRVRGGDNFCPDLRSLTEQLECICVQMDQQGHSFNPTSFQMEIEERLPRFVLDELFKLKEEDDDWTPDKLKDYLRTQLKLPKANTRIPIIFNQIYHFTSPH</sequence>
<dbReference type="EMBL" id="JBICBT010000674">
    <property type="protein sequence ID" value="KAL3105906.1"/>
    <property type="molecule type" value="Genomic_DNA"/>
</dbReference>
<keyword evidence="2" id="KW-1185">Reference proteome</keyword>
<dbReference type="Proteomes" id="UP001620626">
    <property type="component" value="Unassembled WGS sequence"/>
</dbReference>